<evidence type="ECO:0000313" key="1">
    <source>
        <dbReference type="EMBL" id="PNP52922.1"/>
    </source>
</evidence>
<organism evidence="1 2">
    <name type="scientific">Trichoderma harzianum</name>
    <name type="common">Hypocrea lixii</name>
    <dbReference type="NCBI Taxonomy" id="5544"/>
    <lineage>
        <taxon>Eukaryota</taxon>
        <taxon>Fungi</taxon>
        <taxon>Dikarya</taxon>
        <taxon>Ascomycota</taxon>
        <taxon>Pezizomycotina</taxon>
        <taxon>Sordariomycetes</taxon>
        <taxon>Hypocreomycetidae</taxon>
        <taxon>Hypocreales</taxon>
        <taxon>Hypocreaceae</taxon>
        <taxon>Trichoderma</taxon>
    </lineage>
</organism>
<dbReference type="AlphaFoldDB" id="A0A2K0U556"/>
<dbReference type="OrthoDB" id="5101730at2759"/>
<accession>A0A2K0U556</accession>
<gene>
    <name evidence="1" type="ORF">THARTR1_06437</name>
</gene>
<protein>
    <submittedName>
        <fullName evidence="1">Uncharacterized protein</fullName>
    </submittedName>
</protein>
<dbReference type="Proteomes" id="UP000236290">
    <property type="component" value="Unassembled WGS sequence"/>
</dbReference>
<comment type="caution">
    <text evidence="1">The sequence shown here is derived from an EMBL/GenBank/DDBJ whole genome shotgun (WGS) entry which is preliminary data.</text>
</comment>
<name>A0A2K0U556_TRIHA</name>
<evidence type="ECO:0000313" key="2">
    <source>
        <dbReference type="Proteomes" id="UP000236290"/>
    </source>
</evidence>
<reference evidence="1 2" key="1">
    <citation type="submission" date="2017-02" db="EMBL/GenBank/DDBJ databases">
        <title>Genomes of Trichoderma spp. with biocontrol activity.</title>
        <authorList>
            <person name="Gardiner D."/>
            <person name="Kazan K."/>
            <person name="Vos C."/>
            <person name="Harvey P."/>
        </authorList>
    </citation>
    <scope>NUCLEOTIDE SEQUENCE [LARGE SCALE GENOMIC DNA]</scope>
    <source>
        <strain evidence="1 2">Tr1</strain>
    </source>
</reference>
<dbReference type="EMBL" id="MTYI01000089">
    <property type="protein sequence ID" value="PNP52922.1"/>
    <property type="molecule type" value="Genomic_DNA"/>
</dbReference>
<proteinExistence type="predicted"/>
<sequence length="191" mass="22285">MFTGLDDSLQPHNGDMVTRVCDYTGTTLPRTPGPRAMSLEAIYPFAIKDDRIAYHDNPTAMYRTLIQIGSKYGLTQYEFEYYLTIPSPRPLDRVSYPFHVLSRPRALQNGWDWNKVTALTRFMVRNLSTYCNKDAFKQGLQEVLLDPTNMIYWLADYFSHRIAQIKKERPTASMEEVLFYNLDRWSLPIVP</sequence>